<dbReference type="InterPro" id="IPR048567">
    <property type="entry name" value="CyanoTRADDas_TM"/>
</dbReference>
<keyword evidence="1" id="KW-0175">Coiled coil</keyword>
<name>A0A455T0R3_9CHLR</name>
<sequence>MDQPWLAILVSISALLITLVGFIIPPTLTSRKHEKVLNNLTQERNDLNVKIQNKIGQKEQLLETLQEQVLNDKNDIDQLKQRINDIYAMVLEKDKENVLTRIQLQLNQIEIYYTINRGQATSSFTFCVISVSVGFLVLIAGIGILYFNLAQNLTITILTSVAGILLQFVGGSQFLLYRNSIKEMSRYFNQLTRMQDTLLAIEIAQSLSTPEKQEEQKTKIIAALLERSIESDEQQTSPS</sequence>
<organism evidence="4">
    <name type="scientific">Thermosporothrix sp. COM3</name>
    <dbReference type="NCBI Taxonomy" id="2490863"/>
    <lineage>
        <taxon>Bacteria</taxon>
        <taxon>Bacillati</taxon>
        <taxon>Chloroflexota</taxon>
        <taxon>Ktedonobacteria</taxon>
        <taxon>Ktedonobacterales</taxon>
        <taxon>Thermosporotrichaceae</taxon>
        <taxon>Thermosporothrix</taxon>
    </lineage>
</organism>
<keyword evidence="2" id="KW-0812">Transmembrane</keyword>
<protein>
    <recommendedName>
        <fullName evidence="3">Cyanobacterial TRADD-N associated 2 transmembrane domain-containing protein</fullName>
    </recommendedName>
</protein>
<evidence type="ECO:0000313" key="4">
    <source>
        <dbReference type="EMBL" id="BBH90954.1"/>
    </source>
</evidence>
<gene>
    <name evidence="4" type="ORF">KTC_57050</name>
</gene>
<feature type="transmembrane region" description="Helical" evidence="2">
    <location>
        <begin position="124"/>
        <end position="147"/>
    </location>
</feature>
<keyword evidence="2" id="KW-0472">Membrane</keyword>
<feature type="transmembrane region" description="Helical" evidence="2">
    <location>
        <begin position="153"/>
        <end position="177"/>
    </location>
</feature>
<evidence type="ECO:0000256" key="2">
    <source>
        <dbReference type="SAM" id="Phobius"/>
    </source>
</evidence>
<dbReference type="AlphaFoldDB" id="A0A455T0R3"/>
<proteinExistence type="predicted"/>
<feature type="domain" description="Cyanobacterial TRADD-N associated 2 transmembrane" evidence="3">
    <location>
        <begin position="116"/>
        <end position="184"/>
    </location>
</feature>
<dbReference type="Pfam" id="PF20712">
    <property type="entry name" value="CyanoTRADDas_TM"/>
    <property type="match status" value="1"/>
</dbReference>
<dbReference type="EMBL" id="AP019376">
    <property type="protein sequence ID" value="BBH90954.1"/>
    <property type="molecule type" value="Genomic_DNA"/>
</dbReference>
<accession>A0A455T0R3</accession>
<evidence type="ECO:0000259" key="3">
    <source>
        <dbReference type="Pfam" id="PF20712"/>
    </source>
</evidence>
<reference evidence="4" key="1">
    <citation type="submission" date="2018-12" db="EMBL/GenBank/DDBJ databases">
        <title>Novel natural products biosynthetic potential of the class Ktedonobacteria.</title>
        <authorList>
            <person name="Zheng Y."/>
            <person name="Saitou A."/>
            <person name="Wang C.M."/>
            <person name="Toyoda A."/>
            <person name="Minakuchi Y."/>
            <person name="Sekiguchi Y."/>
            <person name="Ueda K."/>
            <person name="Takano H."/>
            <person name="Sakai Y."/>
            <person name="Yokota A."/>
            <person name="Yabe S."/>
        </authorList>
    </citation>
    <scope>NUCLEOTIDE SEQUENCE</scope>
    <source>
        <strain evidence="4">COM3</strain>
    </source>
</reference>
<feature type="transmembrane region" description="Helical" evidence="2">
    <location>
        <begin position="6"/>
        <end position="25"/>
    </location>
</feature>
<keyword evidence="2" id="KW-1133">Transmembrane helix</keyword>
<evidence type="ECO:0000256" key="1">
    <source>
        <dbReference type="SAM" id="Coils"/>
    </source>
</evidence>
<feature type="coiled-coil region" evidence="1">
    <location>
        <begin position="30"/>
        <end position="82"/>
    </location>
</feature>